<evidence type="ECO:0000313" key="3">
    <source>
        <dbReference type="Proteomes" id="UP000199352"/>
    </source>
</evidence>
<protein>
    <submittedName>
        <fullName evidence="2">Zinc transporter, ZIP family</fullName>
    </submittedName>
</protein>
<feature type="transmembrane region" description="Helical" evidence="1">
    <location>
        <begin position="227"/>
        <end position="245"/>
    </location>
</feature>
<keyword evidence="1" id="KW-1133">Transmembrane helix</keyword>
<reference evidence="3" key="1">
    <citation type="submission" date="2016-10" db="EMBL/GenBank/DDBJ databases">
        <authorList>
            <person name="Varghese N."/>
            <person name="Submissions S."/>
        </authorList>
    </citation>
    <scope>NUCLEOTIDE SEQUENCE [LARGE SCALE GENOMIC DNA]</scope>
    <source>
        <strain evidence="3">CGMCC 4.3525</strain>
    </source>
</reference>
<organism evidence="2 3">
    <name type="scientific">Lentzea xinjiangensis</name>
    <dbReference type="NCBI Taxonomy" id="402600"/>
    <lineage>
        <taxon>Bacteria</taxon>
        <taxon>Bacillati</taxon>
        <taxon>Actinomycetota</taxon>
        <taxon>Actinomycetes</taxon>
        <taxon>Pseudonocardiales</taxon>
        <taxon>Pseudonocardiaceae</taxon>
        <taxon>Lentzea</taxon>
    </lineage>
</organism>
<feature type="transmembrane region" description="Helical" evidence="1">
    <location>
        <begin position="197"/>
        <end position="215"/>
    </location>
</feature>
<proteinExistence type="predicted"/>
<dbReference type="EMBL" id="FOFR01000006">
    <property type="protein sequence ID" value="SEQ95355.1"/>
    <property type="molecule type" value="Genomic_DNA"/>
</dbReference>
<feature type="transmembrane region" description="Helical" evidence="1">
    <location>
        <begin position="64"/>
        <end position="81"/>
    </location>
</feature>
<gene>
    <name evidence="2" type="ORF">SAMN05216188_106342</name>
</gene>
<dbReference type="Proteomes" id="UP000199352">
    <property type="component" value="Unassembled WGS sequence"/>
</dbReference>
<dbReference type="STRING" id="402600.SAMN05216188_106342"/>
<feature type="transmembrane region" description="Helical" evidence="1">
    <location>
        <begin position="126"/>
        <end position="149"/>
    </location>
</feature>
<accession>A0A1H9K932</accession>
<feature type="transmembrane region" description="Helical" evidence="1">
    <location>
        <begin position="31"/>
        <end position="52"/>
    </location>
</feature>
<keyword evidence="1" id="KW-0812">Transmembrane</keyword>
<sequence length="246" mass="24577">MKVMLTALWFGLAASSALVIGAIAGSLWNPPRWVTGVLLAFASGALISALAFELFEEAFHLGGALRSGLGLLAGAAAFVLADSALDRYVTGDPGAEQREVAGAGSRGGVGFALLAAVTLDGVPENLALGVSLVGGVSLTLLVAIFFSNLPESLVGAVAMRESGRSKGTVIATWAVCAVLLTAAVVLGRFVAGGLSDAVLAVALSFAGGAVLASLADTLMPEAFEHGRPLNAFATAGGFFLSFVLAA</sequence>
<feature type="transmembrane region" description="Helical" evidence="1">
    <location>
        <begin position="170"/>
        <end position="191"/>
    </location>
</feature>
<name>A0A1H9K932_9PSEU</name>
<evidence type="ECO:0000256" key="1">
    <source>
        <dbReference type="SAM" id="Phobius"/>
    </source>
</evidence>
<dbReference type="AlphaFoldDB" id="A0A1H9K932"/>
<keyword evidence="1" id="KW-0472">Membrane</keyword>
<evidence type="ECO:0000313" key="2">
    <source>
        <dbReference type="EMBL" id="SEQ95355.1"/>
    </source>
</evidence>
<keyword evidence="3" id="KW-1185">Reference proteome</keyword>